<dbReference type="EC" id="3.4.11.9" evidence="5"/>
<dbReference type="Pfam" id="PF00557">
    <property type="entry name" value="Peptidase_M24"/>
    <property type="match status" value="1"/>
</dbReference>
<dbReference type="GO" id="GO:0030145">
    <property type="term" value="F:manganese ion binding"/>
    <property type="evidence" value="ECO:0007669"/>
    <property type="project" value="InterPro"/>
</dbReference>
<dbReference type="Pfam" id="PF05195">
    <property type="entry name" value="AMP_N"/>
    <property type="match status" value="1"/>
</dbReference>
<evidence type="ECO:0000256" key="4">
    <source>
        <dbReference type="ARBA" id="ARBA00008766"/>
    </source>
</evidence>
<gene>
    <name evidence="13" type="ORF">BJ508DRAFT_409876</name>
</gene>
<dbReference type="OrthoDB" id="10261878at2759"/>
<keyword evidence="9" id="KW-0482">Metalloprotease</keyword>
<name>A0A3N4IT82_ASCIM</name>
<dbReference type="PANTHER" id="PTHR43226">
    <property type="entry name" value="XAA-PRO AMINOPEPTIDASE 3"/>
    <property type="match status" value="1"/>
</dbReference>
<evidence type="ECO:0000256" key="6">
    <source>
        <dbReference type="ARBA" id="ARBA00022438"/>
    </source>
</evidence>
<dbReference type="InterPro" id="IPR000994">
    <property type="entry name" value="Pept_M24"/>
</dbReference>
<dbReference type="CDD" id="cd01087">
    <property type="entry name" value="Prolidase"/>
    <property type="match status" value="1"/>
</dbReference>
<comment type="similarity">
    <text evidence="4">Belongs to the peptidase M24B family.</text>
</comment>
<evidence type="ECO:0000313" key="13">
    <source>
        <dbReference type="EMBL" id="RPA87938.1"/>
    </source>
</evidence>
<evidence type="ECO:0000313" key="14">
    <source>
        <dbReference type="Proteomes" id="UP000275078"/>
    </source>
</evidence>
<keyword evidence="6 13" id="KW-0645">Protease</keyword>
<reference evidence="13 14" key="1">
    <citation type="journal article" date="2018" name="Nat. Ecol. Evol.">
        <title>Pezizomycetes genomes reveal the molecular basis of ectomycorrhizal truffle lifestyle.</title>
        <authorList>
            <person name="Murat C."/>
            <person name="Payen T."/>
            <person name="Noel B."/>
            <person name="Kuo A."/>
            <person name="Morin E."/>
            <person name="Chen J."/>
            <person name="Kohler A."/>
            <person name="Krizsan K."/>
            <person name="Balestrini R."/>
            <person name="Da Silva C."/>
            <person name="Montanini B."/>
            <person name="Hainaut M."/>
            <person name="Levati E."/>
            <person name="Barry K.W."/>
            <person name="Belfiori B."/>
            <person name="Cichocki N."/>
            <person name="Clum A."/>
            <person name="Dockter R.B."/>
            <person name="Fauchery L."/>
            <person name="Guy J."/>
            <person name="Iotti M."/>
            <person name="Le Tacon F."/>
            <person name="Lindquist E.A."/>
            <person name="Lipzen A."/>
            <person name="Malagnac F."/>
            <person name="Mello A."/>
            <person name="Molinier V."/>
            <person name="Miyauchi S."/>
            <person name="Poulain J."/>
            <person name="Riccioni C."/>
            <person name="Rubini A."/>
            <person name="Sitrit Y."/>
            <person name="Splivallo R."/>
            <person name="Traeger S."/>
            <person name="Wang M."/>
            <person name="Zifcakova L."/>
            <person name="Wipf D."/>
            <person name="Zambonelli A."/>
            <person name="Paolocci F."/>
            <person name="Nowrousian M."/>
            <person name="Ottonello S."/>
            <person name="Baldrian P."/>
            <person name="Spatafora J.W."/>
            <person name="Henrissat B."/>
            <person name="Nagy L.G."/>
            <person name="Aury J.M."/>
            <person name="Wincker P."/>
            <person name="Grigoriev I.V."/>
            <person name="Bonfante P."/>
            <person name="Martin F.M."/>
        </authorList>
    </citation>
    <scope>NUCLEOTIDE SEQUENCE [LARGE SCALE GENOMIC DNA]</scope>
    <source>
        <strain evidence="13 14">RN42</strain>
    </source>
</reference>
<dbReference type="InterPro" id="IPR036005">
    <property type="entry name" value="Creatinase/aminopeptidase-like"/>
</dbReference>
<evidence type="ECO:0000256" key="8">
    <source>
        <dbReference type="ARBA" id="ARBA00022801"/>
    </source>
</evidence>
<dbReference type="InterPro" id="IPR029149">
    <property type="entry name" value="Creatin/AminoP/Spt16_N"/>
</dbReference>
<evidence type="ECO:0000256" key="3">
    <source>
        <dbReference type="ARBA" id="ARBA00002443"/>
    </source>
</evidence>
<dbReference type="Gene3D" id="3.40.350.10">
    <property type="entry name" value="Creatinase/prolidase N-terminal domain"/>
    <property type="match status" value="1"/>
</dbReference>
<dbReference type="EMBL" id="ML119645">
    <property type="protein sequence ID" value="RPA87938.1"/>
    <property type="molecule type" value="Genomic_DNA"/>
</dbReference>
<dbReference type="PANTHER" id="PTHR43226:SF1">
    <property type="entry name" value="XAA-PRO DIPEPTIDASE"/>
    <property type="match status" value="1"/>
</dbReference>
<dbReference type="SUPFAM" id="SSF53092">
    <property type="entry name" value="Creatinase/prolidase N-terminal domain"/>
    <property type="match status" value="1"/>
</dbReference>
<evidence type="ECO:0000256" key="10">
    <source>
        <dbReference type="ARBA" id="ARBA00023211"/>
    </source>
</evidence>
<proteinExistence type="inferred from homology"/>
<dbReference type="GO" id="GO:0070006">
    <property type="term" value="F:metalloaminopeptidase activity"/>
    <property type="evidence" value="ECO:0007669"/>
    <property type="project" value="InterPro"/>
</dbReference>
<dbReference type="Proteomes" id="UP000275078">
    <property type="component" value="Unassembled WGS sequence"/>
</dbReference>
<evidence type="ECO:0000256" key="11">
    <source>
        <dbReference type="ARBA" id="ARBA00030849"/>
    </source>
</evidence>
<accession>A0A3N4IT82</accession>
<dbReference type="InterPro" id="IPR052433">
    <property type="entry name" value="X-Pro_dipept-like"/>
</dbReference>
<keyword evidence="6 13" id="KW-0031">Aminopeptidase</keyword>
<keyword evidence="10" id="KW-0464">Manganese</keyword>
<keyword evidence="8" id="KW-0378">Hydrolase</keyword>
<keyword evidence="7" id="KW-0479">Metal-binding</keyword>
<dbReference type="STRING" id="1160509.A0A3N4IT82"/>
<evidence type="ECO:0000256" key="9">
    <source>
        <dbReference type="ARBA" id="ARBA00023049"/>
    </source>
</evidence>
<dbReference type="GO" id="GO:0006508">
    <property type="term" value="P:proteolysis"/>
    <property type="evidence" value="ECO:0007669"/>
    <property type="project" value="TreeGrafter"/>
</dbReference>
<comment type="cofactor">
    <cofactor evidence="2">
        <name>Mn(2+)</name>
        <dbReference type="ChEBI" id="CHEBI:29035"/>
    </cofactor>
</comment>
<dbReference type="SUPFAM" id="SSF55920">
    <property type="entry name" value="Creatinase/aminopeptidase"/>
    <property type="match status" value="1"/>
</dbReference>
<protein>
    <recommendedName>
        <fullName evidence="5">Xaa-Pro aminopeptidase</fullName>
        <ecNumber evidence="5">3.4.11.9</ecNumber>
    </recommendedName>
    <alternativeName>
        <fullName evidence="11">Aminoacylproline aminopeptidase</fullName>
    </alternativeName>
</protein>
<comment type="function">
    <text evidence="3">Catalyzes the removal of a penultimate prolyl residue from the N-termini of peptides.</text>
</comment>
<dbReference type="Gene3D" id="3.90.230.10">
    <property type="entry name" value="Creatinase/methionine aminopeptidase superfamily"/>
    <property type="match status" value="1"/>
</dbReference>
<evidence type="ECO:0000259" key="12">
    <source>
        <dbReference type="SMART" id="SM01011"/>
    </source>
</evidence>
<organism evidence="13 14">
    <name type="scientific">Ascobolus immersus RN42</name>
    <dbReference type="NCBI Taxonomy" id="1160509"/>
    <lineage>
        <taxon>Eukaryota</taxon>
        <taxon>Fungi</taxon>
        <taxon>Dikarya</taxon>
        <taxon>Ascomycota</taxon>
        <taxon>Pezizomycotina</taxon>
        <taxon>Pezizomycetes</taxon>
        <taxon>Pezizales</taxon>
        <taxon>Ascobolaceae</taxon>
        <taxon>Ascobolus</taxon>
    </lineage>
</organism>
<keyword evidence="14" id="KW-1185">Reference proteome</keyword>
<dbReference type="InterPro" id="IPR007865">
    <property type="entry name" value="Aminopep_P_N"/>
</dbReference>
<dbReference type="SMART" id="SM01011">
    <property type="entry name" value="AMP_N"/>
    <property type="match status" value="1"/>
</dbReference>
<feature type="domain" description="Aminopeptidase P N-terminal" evidence="12">
    <location>
        <begin position="27"/>
        <end position="163"/>
    </location>
</feature>
<comment type="catalytic activity">
    <reaction evidence="1">
        <text>Release of any N-terminal amino acid, including proline, that is linked to proline, even from a dipeptide or tripeptide.</text>
        <dbReference type="EC" id="3.4.11.9"/>
    </reaction>
</comment>
<evidence type="ECO:0000256" key="7">
    <source>
        <dbReference type="ARBA" id="ARBA00022723"/>
    </source>
</evidence>
<evidence type="ECO:0000256" key="2">
    <source>
        <dbReference type="ARBA" id="ARBA00001936"/>
    </source>
</evidence>
<evidence type="ECO:0000256" key="5">
    <source>
        <dbReference type="ARBA" id="ARBA00012574"/>
    </source>
</evidence>
<dbReference type="AlphaFoldDB" id="A0A3N4IT82"/>
<sequence>MRLPIPTHYTEQLASTSFSALESTPKYPAKKHCLNVAEHLPTEFSNGNGLILLYSAKAVNWPNSDQPQPFRQCRYFYYLSGFGGHDAALTFDIATKKLKLYTRVIDPKELLWSGTPERKDEILARYNVDEVYEITSLDDHLSEYLQKHSKSTIFTLDLQQQNTASCLPSELVSAFSQMAEGPNFRWNTTFLRAGIDECRVFKDDFEKSLIYKATKISLVAHHRARKLVTYSHGLTEADIHGLFLSNCIRAGAREQAYEPICAAGRNCATLHYVNNNQVVDGKQLVLLDAGCEVNCYATDITRTFPVGGNWTTESKAIYNIVDKMQKVAVGRSIPGVHWAETHWLAHRVAIRGLLELGILHNGTEEEIFQAGTSRAFFPHGLGHFIGLECHDVEGTGDARRSDLITSQWEARLHPLDNTPSSPSFTSEGVDSYIPTPPLPPSLPVGTQVARVFQPGMVLTVEPGVYFCEWIIKEYLKSDVHKKFINEDVLAKYWDVGGVRIEDIVFIEQGGNRVISWEIDAEIIATEGN</sequence>
<evidence type="ECO:0000256" key="1">
    <source>
        <dbReference type="ARBA" id="ARBA00001424"/>
    </source>
</evidence>